<feature type="domain" description="Protein kinase" evidence="2">
    <location>
        <begin position="286"/>
        <end position="603"/>
    </location>
</feature>
<dbReference type="SUPFAM" id="SSF56112">
    <property type="entry name" value="Protein kinase-like (PK-like)"/>
    <property type="match status" value="1"/>
</dbReference>
<feature type="compositionally biased region" description="Polar residues" evidence="1">
    <location>
        <begin position="7"/>
        <end position="23"/>
    </location>
</feature>
<dbReference type="PANTHER" id="PTHR24359">
    <property type="entry name" value="SERINE/THREONINE-PROTEIN KINASE SBK1"/>
    <property type="match status" value="1"/>
</dbReference>
<evidence type="ECO:0000313" key="4">
    <source>
        <dbReference type="Proteomes" id="UP000319160"/>
    </source>
</evidence>
<proteinExistence type="predicted"/>
<dbReference type="PANTHER" id="PTHR24359:SF37">
    <property type="entry name" value="PROTEIN KINASE DOMAIN-CONTAINING PROTEIN"/>
    <property type="match status" value="1"/>
</dbReference>
<evidence type="ECO:0000313" key="3">
    <source>
        <dbReference type="EMBL" id="TRX89298.1"/>
    </source>
</evidence>
<name>A0A553HMX0_9PEZI</name>
<evidence type="ECO:0000256" key="1">
    <source>
        <dbReference type="SAM" id="MobiDB-lite"/>
    </source>
</evidence>
<keyword evidence="4" id="KW-1185">Reference proteome</keyword>
<comment type="caution">
    <text evidence="3">The sequence shown here is derived from an EMBL/GenBank/DDBJ whole genome shotgun (WGS) entry which is preliminary data.</text>
</comment>
<accession>A0A553HMX0</accession>
<dbReference type="AlphaFoldDB" id="A0A553HMX0"/>
<sequence length="703" mass="80809">MGRYSVPRNNSQIAEYNSSNSEGHISRRYHLVSASESQKAIEGDNGKDRRENENGYLQKLPACSARDNDGGSSVINVHDLGFSAVPPPTPIVNKALIENVTSVKTLRENLGLEPKIGISVKESIKEKIKLSLEHNQSNHGTKDGRFLPIDKLNLILSDESINALLLEEYSHKQEKDLPSKLQVYLSRRRILGILLFMYTTDLRLFDCFVDEDITDKDLPLTSMGSIDELRFRTRLGRENATMLKNWHDNDITLFYQYQPIFLAPFFDIQEKRLCNYSLDEAIRLPWLRYEFKTRGGNGMVHQVEIHPSHHNFRCHQSSNSPLYFALKEIPAVDVDKYQQELLALEKTCVQMQKEKHLIKLLLTFQHGEKCYFLFEWADGNLWDYWTKYPDGSQHATVNSLWMARQCLGLATAVKRIHGLATWQKERRDKLEVRNEDEKEWGRHGDIKPHNILWFSSYSVTRSRVSPTSLDGCTELYRPPEMDIPGQRVCSKYDIWSLGCVFLEFCTWWLRGLKSVQDFESQRATSDDSNEIFDEPKYFSISITNDGVEPKVKGIVLEWIKELRGYAKGDLFAEQMLDLIEYNMLVVNKENRFSVDRVCSDILNIVDQLRKANTDSFPPQALLSRPGYSITGHYSELYKTNTKGSGNLRHSQQQEKCKTEMSSPTLDTFILDRAAGTSDRQNVGGGGRWEFQTGTTLPTKRLTA</sequence>
<protein>
    <recommendedName>
        <fullName evidence="2">Protein kinase domain-containing protein</fullName>
    </recommendedName>
</protein>
<dbReference type="Gene3D" id="1.10.510.10">
    <property type="entry name" value="Transferase(Phosphotransferase) domain 1"/>
    <property type="match status" value="1"/>
</dbReference>
<dbReference type="Proteomes" id="UP000319160">
    <property type="component" value="Unassembled WGS sequence"/>
</dbReference>
<dbReference type="EMBL" id="VFLP01000069">
    <property type="protein sequence ID" value="TRX89298.1"/>
    <property type="molecule type" value="Genomic_DNA"/>
</dbReference>
<reference evidence="4" key="1">
    <citation type="submission" date="2019-06" db="EMBL/GenBank/DDBJ databases">
        <title>Draft genome sequence of the griseofulvin-producing fungus Xylaria cubensis strain G536.</title>
        <authorList>
            <person name="Mead M.E."/>
            <person name="Raja H.A."/>
            <person name="Steenwyk J.L."/>
            <person name="Knowles S.L."/>
            <person name="Oberlies N.H."/>
            <person name="Rokas A."/>
        </authorList>
    </citation>
    <scope>NUCLEOTIDE SEQUENCE [LARGE SCALE GENOMIC DNA]</scope>
    <source>
        <strain evidence="4">G536</strain>
    </source>
</reference>
<dbReference type="PROSITE" id="PS50011">
    <property type="entry name" value="PROTEIN_KINASE_DOM"/>
    <property type="match status" value="1"/>
</dbReference>
<dbReference type="InterPro" id="IPR011009">
    <property type="entry name" value="Kinase-like_dom_sf"/>
</dbReference>
<dbReference type="InterPro" id="IPR000719">
    <property type="entry name" value="Prot_kinase_dom"/>
</dbReference>
<gene>
    <name evidence="3" type="ORF">FHL15_009735</name>
</gene>
<feature type="region of interest" description="Disordered" evidence="1">
    <location>
        <begin position="1"/>
        <end position="24"/>
    </location>
</feature>
<evidence type="ECO:0000259" key="2">
    <source>
        <dbReference type="PROSITE" id="PS50011"/>
    </source>
</evidence>
<dbReference type="OrthoDB" id="1046782at2759"/>
<dbReference type="GO" id="GO:0005524">
    <property type="term" value="F:ATP binding"/>
    <property type="evidence" value="ECO:0007669"/>
    <property type="project" value="InterPro"/>
</dbReference>
<dbReference type="GO" id="GO:0004674">
    <property type="term" value="F:protein serine/threonine kinase activity"/>
    <property type="evidence" value="ECO:0007669"/>
    <property type="project" value="TreeGrafter"/>
</dbReference>
<feature type="region of interest" description="Disordered" evidence="1">
    <location>
        <begin position="676"/>
        <end position="703"/>
    </location>
</feature>
<organism evidence="3 4">
    <name type="scientific">Xylaria flabelliformis</name>
    <dbReference type="NCBI Taxonomy" id="2512241"/>
    <lineage>
        <taxon>Eukaryota</taxon>
        <taxon>Fungi</taxon>
        <taxon>Dikarya</taxon>
        <taxon>Ascomycota</taxon>
        <taxon>Pezizomycotina</taxon>
        <taxon>Sordariomycetes</taxon>
        <taxon>Xylariomycetidae</taxon>
        <taxon>Xylariales</taxon>
        <taxon>Xylariaceae</taxon>
        <taxon>Xylaria</taxon>
    </lineage>
</organism>
<dbReference type="SMART" id="SM00220">
    <property type="entry name" value="S_TKc"/>
    <property type="match status" value="1"/>
</dbReference>
<dbReference type="STRING" id="2512241.A0A553HMX0"/>